<dbReference type="InParanoid" id="I1BQ47"/>
<sequence>MSLVRKRFFEARGYGYIEKTCMELHKKRVVIAVRGSELKRLQEIEVYEPRLEKVVSDSVVKRSLETVESRTKSLEEHMSSKFSFSLNGFVEKCRITNDGGAQWVKVVTNSDFVFVQLKTELRFETGMDKEAYHISI</sequence>
<name>I1BQ47_RHIO9</name>
<proteinExistence type="predicted"/>
<dbReference type="VEuPathDB" id="FungiDB:RO3G_03031"/>
<dbReference type="RefSeq" id="XP_067513723.1">
    <property type="nucleotide sequence ID" value="XM_067657622.1"/>
</dbReference>
<organism evidence="1 2">
    <name type="scientific">Rhizopus delemar (strain RA 99-880 / ATCC MYA-4621 / FGSC 9543 / NRRL 43880)</name>
    <name type="common">Mucormycosis agent</name>
    <name type="synonym">Rhizopus arrhizus var. delemar</name>
    <dbReference type="NCBI Taxonomy" id="246409"/>
    <lineage>
        <taxon>Eukaryota</taxon>
        <taxon>Fungi</taxon>
        <taxon>Fungi incertae sedis</taxon>
        <taxon>Mucoromycota</taxon>
        <taxon>Mucoromycotina</taxon>
        <taxon>Mucoromycetes</taxon>
        <taxon>Mucorales</taxon>
        <taxon>Mucorineae</taxon>
        <taxon>Rhizopodaceae</taxon>
        <taxon>Rhizopus</taxon>
    </lineage>
</organism>
<reference evidence="1 2" key="1">
    <citation type="journal article" date="2009" name="PLoS Genet.">
        <title>Genomic analysis of the basal lineage fungus Rhizopus oryzae reveals a whole-genome duplication.</title>
        <authorList>
            <person name="Ma L.-J."/>
            <person name="Ibrahim A.S."/>
            <person name="Skory C."/>
            <person name="Grabherr M.G."/>
            <person name="Burger G."/>
            <person name="Butler M."/>
            <person name="Elias M."/>
            <person name="Idnurm A."/>
            <person name="Lang B.F."/>
            <person name="Sone T."/>
            <person name="Abe A."/>
            <person name="Calvo S.E."/>
            <person name="Corrochano L.M."/>
            <person name="Engels R."/>
            <person name="Fu J."/>
            <person name="Hansberg W."/>
            <person name="Kim J.-M."/>
            <person name="Kodira C.D."/>
            <person name="Koehrsen M.J."/>
            <person name="Liu B."/>
            <person name="Miranda-Saavedra D."/>
            <person name="O'Leary S."/>
            <person name="Ortiz-Castellanos L."/>
            <person name="Poulter R."/>
            <person name="Rodriguez-Romero J."/>
            <person name="Ruiz-Herrera J."/>
            <person name="Shen Y.-Q."/>
            <person name="Zeng Q."/>
            <person name="Galagan J."/>
            <person name="Birren B.W."/>
            <person name="Cuomo C.A."/>
            <person name="Wickes B.L."/>
        </authorList>
    </citation>
    <scope>NUCLEOTIDE SEQUENCE [LARGE SCALE GENOMIC DNA]</scope>
    <source>
        <strain evidence="2">RA 99-880 / ATCC MYA-4621 / FGSC 9543 / NRRL 43880</strain>
    </source>
</reference>
<dbReference type="EMBL" id="CH476733">
    <property type="protein sequence ID" value="EIE78327.1"/>
    <property type="molecule type" value="Genomic_DNA"/>
</dbReference>
<evidence type="ECO:0000313" key="2">
    <source>
        <dbReference type="Proteomes" id="UP000009138"/>
    </source>
</evidence>
<dbReference type="Proteomes" id="UP000009138">
    <property type="component" value="Unassembled WGS sequence"/>
</dbReference>
<dbReference type="GeneID" id="93610003"/>
<gene>
    <name evidence="1" type="ORF">RO3G_03031</name>
</gene>
<evidence type="ECO:0000313" key="1">
    <source>
        <dbReference type="EMBL" id="EIE78327.1"/>
    </source>
</evidence>
<keyword evidence="2" id="KW-1185">Reference proteome</keyword>
<dbReference type="AlphaFoldDB" id="I1BQ47"/>
<protein>
    <submittedName>
        <fullName evidence="1">Uncharacterized protein</fullName>
    </submittedName>
</protein>
<accession>I1BQ47</accession>